<dbReference type="KEGG" id="gms:SOIL9_51580"/>
<dbReference type="SUPFAM" id="SSF53098">
    <property type="entry name" value="Ribonuclease H-like"/>
    <property type="match status" value="1"/>
</dbReference>
<dbReference type="InterPro" id="IPR012337">
    <property type="entry name" value="RNaseH-like_sf"/>
</dbReference>
<evidence type="ECO:0000313" key="2">
    <source>
        <dbReference type="EMBL" id="VTR92556.1"/>
    </source>
</evidence>
<name>A0A6P2CVX8_9BACT</name>
<accession>A0A6P2CVX8</accession>
<dbReference type="Gene3D" id="3.30.420.10">
    <property type="entry name" value="Ribonuclease H-like superfamily/Ribonuclease H"/>
    <property type="match status" value="1"/>
</dbReference>
<dbReference type="AlphaFoldDB" id="A0A6P2CVX8"/>
<feature type="domain" description="Integrase catalytic" evidence="1">
    <location>
        <begin position="2"/>
        <end position="81"/>
    </location>
</feature>
<dbReference type="EMBL" id="LR593886">
    <property type="protein sequence ID" value="VTR92556.1"/>
    <property type="molecule type" value="Genomic_DNA"/>
</dbReference>
<evidence type="ECO:0000313" key="3">
    <source>
        <dbReference type="Proteomes" id="UP000464178"/>
    </source>
</evidence>
<dbReference type="InterPro" id="IPR001584">
    <property type="entry name" value="Integrase_cat-core"/>
</dbReference>
<gene>
    <name evidence="2" type="ORF">SOIL9_51580</name>
</gene>
<reference evidence="2 3" key="1">
    <citation type="submission" date="2019-05" db="EMBL/GenBank/DDBJ databases">
        <authorList>
            <consortium name="Science for Life Laboratories"/>
        </authorList>
    </citation>
    <scope>NUCLEOTIDE SEQUENCE [LARGE SCALE GENOMIC DNA]</scope>
    <source>
        <strain evidence="2">Soil9</strain>
    </source>
</reference>
<dbReference type="Pfam" id="PF00665">
    <property type="entry name" value="rve"/>
    <property type="match status" value="1"/>
</dbReference>
<protein>
    <recommendedName>
        <fullName evidence="1">Integrase catalytic domain-containing protein</fullName>
    </recommendedName>
</protein>
<dbReference type="GO" id="GO:0015074">
    <property type="term" value="P:DNA integration"/>
    <property type="evidence" value="ECO:0007669"/>
    <property type="project" value="InterPro"/>
</dbReference>
<dbReference type="PANTHER" id="PTHR46889:SF4">
    <property type="entry name" value="TRANSPOSASE INSO FOR INSERTION SEQUENCE ELEMENT IS911B-RELATED"/>
    <property type="match status" value="1"/>
</dbReference>
<keyword evidence="3" id="KW-1185">Reference proteome</keyword>
<dbReference type="GO" id="GO:0003676">
    <property type="term" value="F:nucleic acid binding"/>
    <property type="evidence" value="ECO:0007669"/>
    <property type="project" value="InterPro"/>
</dbReference>
<evidence type="ECO:0000259" key="1">
    <source>
        <dbReference type="Pfam" id="PF00665"/>
    </source>
</evidence>
<dbReference type="PANTHER" id="PTHR46889">
    <property type="entry name" value="TRANSPOSASE INSF FOR INSERTION SEQUENCE IS3B-RELATED"/>
    <property type="match status" value="1"/>
</dbReference>
<proteinExistence type="predicted"/>
<organism evidence="2 3">
    <name type="scientific">Gemmata massiliana</name>
    <dbReference type="NCBI Taxonomy" id="1210884"/>
    <lineage>
        <taxon>Bacteria</taxon>
        <taxon>Pseudomonadati</taxon>
        <taxon>Planctomycetota</taxon>
        <taxon>Planctomycetia</taxon>
        <taxon>Gemmatales</taxon>
        <taxon>Gemmataceae</taxon>
        <taxon>Gemmata</taxon>
    </lineage>
</organism>
<sequence>MRWCVDITYIPTREGWLYLAAVEDLFSRMIVGGSMESRLVVNALETAIRRRRPETGLVARSDRESQYASDHYPWALAAEGIVCSPEPPTGWSRCRAGCGVLRGVVAPREALAQVVRVEPHPEPRGHPLGHPARGPQVRIEPILGRGRGEPLST</sequence>
<dbReference type="Proteomes" id="UP000464178">
    <property type="component" value="Chromosome"/>
</dbReference>
<dbReference type="InterPro" id="IPR036397">
    <property type="entry name" value="RNaseH_sf"/>
</dbReference>
<dbReference type="InterPro" id="IPR050900">
    <property type="entry name" value="Transposase_IS3/IS150/IS904"/>
</dbReference>